<organism evidence="2">
    <name type="scientific">uncultured spirochete</name>
    <dbReference type="NCBI Taxonomy" id="156406"/>
    <lineage>
        <taxon>Bacteria</taxon>
        <taxon>Pseudomonadati</taxon>
        <taxon>Spirochaetota</taxon>
        <taxon>Spirochaetia</taxon>
        <taxon>Spirochaetales</taxon>
        <taxon>environmental samples</taxon>
    </lineage>
</organism>
<dbReference type="Pfam" id="PF13749">
    <property type="entry name" value="HATPase_c_4"/>
    <property type="match status" value="1"/>
</dbReference>
<accession>A0A3P3XPA7</accession>
<dbReference type="Pfam" id="PF04326">
    <property type="entry name" value="SLFN_AlbA_2"/>
    <property type="match status" value="1"/>
</dbReference>
<evidence type="ECO:0000259" key="1">
    <source>
        <dbReference type="Pfam" id="PF04326"/>
    </source>
</evidence>
<dbReference type="InterPro" id="IPR007421">
    <property type="entry name" value="Schlafen_AlbA_2_dom"/>
</dbReference>
<dbReference type="InterPro" id="IPR038461">
    <property type="entry name" value="Schlafen_AlbA_2_dom_sf"/>
</dbReference>
<protein>
    <submittedName>
        <fullName evidence="2">Putative transcriptional regulator</fullName>
    </submittedName>
</protein>
<dbReference type="Gene3D" id="3.30.950.30">
    <property type="entry name" value="Schlafen, AAA domain"/>
    <property type="match status" value="1"/>
</dbReference>
<reference evidence="2" key="1">
    <citation type="submission" date="2017-02" db="EMBL/GenBank/DDBJ databases">
        <authorList>
            <person name="Regsiter A."/>
            <person name="William W."/>
        </authorList>
    </citation>
    <scope>NUCLEOTIDE SEQUENCE</scope>
    <source>
        <strain evidence="2">BdmA 4</strain>
    </source>
</reference>
<dbReference type="EMBL" id="FWDO01000004">
    <property type="protein sequence ID" value="SLM18105.1"/>
    <property type="molecule type" value="Genomic_DNA"/>
</dbReference>
<feature type="domain" description="Schlafen AlbA-2" evidence="1">
    <location>
        <begin position="16"/>
        <end position="140"/>
    </location>
</feature>
<dbReference type="Gene3D" id="3.30.565.60">
    <property type="match status" value="1"/>
</dbReference>
<proteinExistence type="predicted"/>
<gene>
    <name evidence="2" type="ORF">SPIRO4BDMA_40677</name>
</gene>
<name>A0A3P3XPA7_9SPIR</name>
<dbReference type="AlphaFoldDB" id="A0A3P3XPA7"/>
<dbReference type="InterPro" id="IPR038475">
    <property type="entry name" value="RecG_C_sf"/>
</dbReference>
<dbReference type="PANTHER" id="PTHR30595:SF6">
    <property type="entry name" value="SCHLAFEN ALBA-2 DOMAIN-CONTAINING PROTEIN"/>
    <property type="match status" value="1"/>
</dbReference>
<evidence type="ECO:0000313" key="2">
    <source>
        <dbReference type="EMBL" id="SLM18105.1"/>
    </source>
</evidence>
<sequence length="417" mass="46613">MFDTKEELIEKIGLGEDSTIEFKSVRFRGNRVALIRDDIADEIAAFANSFDGVIVMGVDDETRTIEGIPLEKLDSVVDFITETSNDSIKPAVPIRVFRMMLPNAQGIDVPVIKLDIPKSIFVHESPGGYFYRQGDKKRKLSPEALARLFQQRSQVRLIRFDEQAVPQTDISDLDEGLWRRFAGDTGDAPKVVLDKLKLITKDDTGTLRLTVAGALMATPHPEIFIPNAIIEAVKYRGTGRDANYQEDTRIVTGPLDAQVREALSFVKNNMKIMAVKNPGREETPQYSIRAVFEALVNAVAHRDYSIAGSKIRLFMFDDRLELYSPGTVPNSMTIESMPLRQSTRNETISSLLNRCPVDAAAQPEVKRQFMMDKRGEGVPIILQESTTLSGKKPVYKLIDDTELLLTIYAADLNEGSE</sequence>
<dbReference type="PANTHER" id="PTHR30595">
    <property type="entry name" value="GLPR-RELATED TRANSCRIPTIONAL REPRESSOR"/>
    <property type="match status" value="1"/>
</dbReference>